<feature type="domain" description="HTH gntR-type" evidence="4">
    <location>
        <begin position="10"/>
        <end position="78"/>
    </location>
</feature>
<dbReference type="RefSeq" id="WP_046152812.1">
    <property type="nucleotide sequence ID" value="NZ_CADFGU010000011.1"/>
</dbReference>
<dbReference type="PROSITE" id="PS50949">
    <property type="entry name" value="HTH_GNTR"/>
    <property type="match status" value="1"/>
</dbReference>
<keyword evidence="6" id="KW-1185">Reference proteome</keyword>
<accession>A0A0F5K0S9</accession>
<dbReference type="CDD" id="cd07377">
    <property type="entry name" value="WHTH_GntR"/>
    <property type="match status" value="1"/>
</dbReference>
<keyword evidence="2" id="KW-0238">DNA-binding</keyword>
<dbReference type="EMBL" id="LAQU01000008">
    <property type="protein sequence ID" value="KKB63726.1"/>
    <property type="molecule type" value="Genomic_DNA"/>
</dbReference>
<dbReference type="SMART" id="SM00895">
    <property type="entry name" value="FCD"/>
    <property type="match status" value="1"/>
</dbReference>
<proteinExistence type="predicted"/>
<dbReference type="GO" id="GO:0003677">
    <property type="term" value="F:DNA binding"/>
    <property type="evidence" value="ECO:0007669"/>
    <property type="project" value="UniProtKB-KW"/>
</dbReference>
<dbReference type="STRING" id="28092.WM40_10455"/>
<dbReference type="GO" id="GO:0003700">
    <property type="term" value="F:DNA-binding transcription factor activity"/>
    <property type="evidence" value="ECO:0007669"/>
    <property type="project" value="InterPro"/>
</dbReference>
<dbReference type="Gene3D" id="1.10.10.10">
    <property type="entry name" value="Winged helix-like DNA-binding domain superfamily/Winged helix DNA-binding domain"/>
    <property type="match status" value="1"/>
</dbReference>
<dbReference type="InterPro" id="IPR036388">
    <property type="entry name" value="WH-like_DNA-bd_sf"/>
</dbReference>
<dbReference type="InterPro" id="IPR000524">
    <property type="entry name" value="Tscrpt_reg_HTH_GntR"/>
</dbReference>
<evidence type="ECO:0000313" key="5">
    <source>
        <dbReference type="EMBL" id="KKB63726.1"/>
    </source>
</evidence>
<evidence type="ECO:0000256" key="1">
    <source>
        <dbReference type="ARBA" id="ARBA00023015"/>
    </source>
</evidence>
<name>A0A0F5K0S9_9BURK</name>
<evidence type="ECO:0000313" key="6">
    <source>
        <dbReference type="Proteomes" id="UP000033618"/>
    </source>
</evidence>
<dbReference type="PANTHER" id="PTHR43537:SF44">
    <property type="entry name" value="GNTR FAMILY REGULATORY PROTEIN"/>
    <property type="match status" value="1"/>
</dbReference>
<sequence length="242" mass="26551">MDYRHPQPRKSRHSQIVQDIGTDIVSGKLKPGERLPPEPLLCETYGVSRPVLREATRVLVAKGLVVSKPRVGSVVRDSEDWHLLDPDVLFWTLNSMPETDFFRSLLTVRRIIEPAAAALAATSADENDIRRIETAFSEMASANTPDGLLEPDLAFHRAIMAATHNRMLAHIGNMLSLALSESIKLTSRHPNTHALSLPRHKAILTAIQNRDPLAARQASLVQLDSAGVDADSVLADQPLSSV</sequence>
<evidence type="ECO:0000259" key="4">
    <source>
        <dbReference type="PROSITE" id="PS50949"/>
    </source>
</evidence>
<evidence type="ECO:0000256" key="3">
    <source>
        <dbReference type="ARBA" id="ARBA00023163"/>
    </source>
</evidence>
<dbReference type="InterPro" id="IPR008920">
    <property type="entry name" value="TF_FadR/GntR_C"/>
</dbReference>
<dbReference type="PANTHER" id="PTHR43537">
    <property type="entry name" value="TRANSCRIPTIONAL REGULATOR, GNTR FAMILY"/>
    <property type="match status" value="1"/>
</dbReference>
<dbReference type="InterPro" id="IPR011711">
    <property type="entry name" value="GntR_C"/>
</dbReference>
<dbReference type="PATRIC" id="fig|28092.6.peg.2467"/>
<dbReference type="Pfam" id="PF07729">
    <property type="entry name" value="FCD"/>
    <property type="match status" value="1"/>
</dbReference>
<dbReference type="InterPro" id="IPR036390">
    <property type="entry name" value="WH_DNA-bd_sf"/>
</dbReference>
<dbReference type="SMART" id="SM00345">
    <property type="entry name" value="HTH_GNTR"/>
    <property type="match status" value="1"/>
</dbReference>
<dbReference type="Gene3D" id="1.20.120.530">
    <property type="entry name" value="GntR ligand-binding domain-like"/>
    <property type="match status" value="1"/>
</dbReference>
<dbReference type="PRINTS" id="PR00035">
    <property type="entry name" value="HTHGNTR"/>
</dbReference>
<reference evidence="5 6" key="1">
    <citation type="submission" date="2015-03" db="EMBL/GenBank/DDBJ databases">
        <title>Draft Genome Sequence of Burkholderia andropogonis type strain ICMP2807, isolated from Sorghum bicolor.</title>
        <authorList>
            <person name="Lopes-Santos L."/>
            <person name="Castro D.B."/>
            <person name="Ottoboni L.M."/>
            <person name="Park D."/>
            <person name="Weirc B.S."/>
            <person name="Destefano S.A."/>
        </authorList>
    </citation>
    <scope>NUCLEOTIDE SEQUENCE [LARGE SCALE GENOMIC DNA]</scope>
    <source>
        <strain evidence="5 6">ICMP2807</strain>
    </source>
</reference>
<keyword evidence="1" id="KW-0805">Transcription regulation</keyword>
<dbReference type="OrthoDB" id="9028214at2"/>
<dbReference type="AlphaFoldDB" id="A0A0F5K0S9"/>
<gene>
    <name evidence="5" type="ORF">WM40_10455</name>
</gene>
<organism evidence="5 6">
    <name type="scientific">Robbsia andropogonis</name>
    <dbReference type="NCBI Taxonomy" id="28092"/>
    <lineage>
        <taxon>Bacteria</taxon>
        <taxon>Pseudomonadati</taxon>
        <taxon>Pseudomonadota</taxon>
        <taxon>Betaproteobacteria</taxon>
        <taxon>Burkholderiales</taxon>
        <taxon>Burkholderiaceae</taxon>
        <taxon>Robbsia</taxon>
    </lineage>
</organism>
<keyword evidence="3" id="KW-0804">Transcription</keyword>
<dbReference type="Proteomes" id="UP000033618">
    <property type="component" value="Unassembled WGS sequence"/>
</dbReference>
<dbReference type="Pfam" id="PF00392">
    <property type="entry name" value="GntR"/>
    <property type="match status" value="1"/>
</dbReference>
<evidence type="ECO:0000256" key="2">
    <source>
        <dbReference type="ARBA" id="ARBA00023125"/>
    </source>
</evidence>
<dbReference type="SUPFAM" id="SSF46785">
    <property type="entry name" value="Winged helix' DNA-binding domain"/>
    <property type="match status" value="1"/>
</dbReference>
<comment type="caution">
    <text evidence="5">The sequence shown here is derived from an EMBL/GenBank/DDBJ whole genome shotgun (WGS) entry which is preliminary data.</text>
</comment>
<protein>
    <submittedName>
        <fullName evidence="5">GntR family transcriptional regulator</fullName>
    </submittedName>
</protein>
<dbReference type="SUPFAM" id="SSF48008">
    <property type="entry name" value="GntR ligand-binding domain-like"/>
    <property type="match status" value="1"/>
</dbReference>